<dbReference type="GO" id="GO:0043138">
    <property type="term" value="F:3'-5' DNA helicase activity"/>
    <property type="evidence" value="ECO:0007669"/>
    <property type="project" value="UniProtKB-EC"/>
</dbReference>
<feature type="domain" description="UvrD-like helicase C-terminal" evidence="18">
    <location>
        <begin position="557"/>
        <end position="848"/>
    </location>
</feature>
<dbReference type="InterPro" id="IPR038726">
    <property type="entry name" value="PDDEXK_AddAB-type"/>
</dbReference>
<dbReference type="Gene3D" id="3.40.50.300">
    <property type="entry name" value="P-loop containing nucleotide triphosphate hydrolases"/>
    <property type="match status" value="4"/>
</dbReference>
<dbReference type="InterPro" id="IPR011335">
    <property type="entry name" value="Restrct_endonuc-II-like"/>
</dbReference>
<dbReference type="Pfam" id="PF00580">
    <property type="entry name" value="UvrD-helicase"/>
    <property type="match status" value="1"/>
</dbReference>
<evidence type="ECO:0000256" key="14">
    <source>
        <dbReference type="ARBA" id="ARBA00048988"/>
    </source>
</evidence>
<proteinExistence type="predicted"/>
<dbReference type="GO" id="GO:0033202">
    <property type="term" value="C:DNA helicase complex"/>
    <property type="evidence" value="ECO:0007669"/>
    <property type="project" value="TreeGrafter"/>
</dbReference>
<dbReference type="Pfam" id="PF13361">
    <property type="entry name" value="UvrD_C"/>
    <property type="match status" value="1"/>
</dbReference>
<organism evidence="19 20">
    <name type="scientific">Marinicauda pacifica</name>
    <dbReference type="NCBI Taxonomy" id="1133559"/>
    <lineage>
        <taxon>Bacteria</taxon>
        <taxon>Pseudomonadati</taxon>
        <taxon>Pseudomonadota</taxon>
        <taxon>Alphaproteobacteria</taxon>
        <taxon>Maricaulales</taxon>
        <taxon>Maricaulaceae</taxon>
        <taxon>Marinicauda</taxon>
    </lineage>
</organism>
<feature type="region of interest" description="Disordered" evidence="16">
    <location>
        <begin position="574"/>
        <end position="594"/>
    </location>
</feature>
<comment type="catalytic activity">
    <reaction evidence="11">
        <text>Couples ATP hydrolysis with the unwinding of duplex DNA by translocating in the 3'-5' direction.</text>
        <dbReference type="EC" id="5.6.2.4"/>
    </reaction>
</comment>
<evidence type="ECO:0000256" key="12">
    <source>
        <dbReference type="ARBA" id="ARBA00034808"/>
    </source>
</evidence>
<dbReference type="Gene3D" id="3.90.320.10">
    <property type="match status" value="1"/>
</dbReference>
<dbReference type="SUPFAM" id="SSF52980">
    <property type="entry name" value="Restriction endonuclease-like"/>
    <property type="match status" value="1"/>
</dbReference>
<keyword evidence="5 15" id="KW-0347">Helicase</keyword>
<evidence type="ECO:0000256" key="4">
    <source>
        <dbReference type="ARBA" id="ARBA00022801"/>
    </source>
</evidence>
<keyword evidence="1" id="KW-0540">Nuclease</keyword>
<dbReference type="GO" id="GO:0005829">
    <property type="term" value="C:cytosol"/>
    <property type="evidence" value="ECO:0007669"/>
    <property type="project" value="TreeGrafter"/>
</dbReference>
<evidence type="ECO:0000256" key="16">
    <source>
        <dbReference type="SAM" id="MobiDB-lite"/>
    </source>
</evidence>
<evidence type="ECO:0000256" key="2">
    <source>
        <dbReference type="ARBA" id="ARBA00022741"/>
    </source>
</evidence>
<evidence type="ECO:0000256" key="15">
    <source>
        <dbReference type="PROSITE-ProRule" id="PRU00560"/>
    </source>
</evidence>
<name>A0A4S2HCF2_9PROT</name>
<feature type="binding site" evidence="15">
    <location>
        <begin position="32"/>
        <end position="39"/>
    </location>
    <ligand>
        <name>ATP</name>
        <dbReference type="ChEBI" id="CHEBI:30616"/>
    </ligand>
</feature>
<keyword evidence="3" id="KW-0227">DNA damage</keyword>
<dbReference type="InterPro" id="IPR000212">
    <property type="entry name" value="DNA_helicase_UvrD/REP"/>
</dbReference>
<protein>
    <recommendedName>
        <fullName evidence="12">DNA 3'-5' helicase</fullName>
        <ecNumber evidence="12">5.6.2.4</ecNumber>
    </recommendedName>
    <alternativeName>
        <fullName evidence="13">DNA 3'-5' helicase II</fullName>
    </alternativeName>
</protein>
<evidence type="ECO:0000313" key="19">
    <source>
        <dbReference type="EMBL" id="TGY93321.1"/>
    </source>
</evidence>
<dbReference type="OrthoDB" id="9810135at2"/>
<dbReference type="InterPro" id="IPR014016">
    <property type="entry name" value="UvrD-like_ATP-bd"/>
</dbReference>
<dbReference type="InterPro" id="IPR014017">
    <property type="entry name" value="DNA_helicase_UvrD-like_C"/>
</dbReference>
<comment type="catalytic activity">
    <reaction evidence="14">
        <text>ATP + H2O = ADP + phosphate + H(+)</text>
        <dbReference type="Rhea" id="RHEA:13065"/>
        <dbReference type="ChEBI" id="CHEBI:15377"/>
        <dbReference type="ChEBI" id="CHEBI:15378"/>
        <dbReference type="ChEBI" id="CHEBI:30616"/>
        <dbReference type="ChEBI" id="CHEBI:43474"/>
        <dbReference type="ChEBI" id="CHEBI:456216"/>
        <dbReference type="EC" id="5.6.2.4"/>
    </reaction>
</comment>
<evidence type="ECO:0000256" key="8">
    <source>
        <dbReference type="ARBA" id="ARBA00023125"/>
    </source>
</evidence>
<keyword evidence="8" id="KW-0238">DNA-binding</keyword>
<dbReference type="EC" id="5.6.2.4" evidence="12"/>
<keyword evidence="2 15" id="KW-0547">Nucleotide-binding</keyword>
<dbReference type="PROSITE" id="PS51198">
    <property type="entry name" value="UVRD_HELICASE_ATP_BIND"/>
    <property type="match status" value="1"/>
</dbReference>
<keyword evidence="9" id="KW-0234">DNA repair</keyword>
<evidence type="ECO:0000313" key="20">
    <source>
        <dbReference type="Proteomes" id="UP000305451"/>
    </source>
</evidence>
<evidence type="ECO:0000256" key="10">
    <source>
        <dbReference type="ARBA" id="ARBA00023235"/>
    </source>
</evidence>
<keyword evidence="20" id="KW-1185">Reference proteome</keyword>
<dbReference type="Proteomes" id="UP000305451">
    <property type="component" value="Unassembled WGS sequence"/>
</dbReference>
<keyword evidence="4 15" id="KW-0378">Hydrolase</keyword>
<keyword evidence="10" id="KW-0413">Isomerase</keyword>
<dbReference type="PANTHER" id="PTHR11070:SF2">
    <property type="entry name" value="ATP-DEPENDENT DNA HELICASE SRS2"/>
    <property type="match status" value="1"/>
</dbReference>
<dbReference type="EMBL" id="SRXV01000002">
    <property type="protein sequence ID" value="TGY93321.1"/>
    <property type="molecule type" value="Genomic_DNA"/>
</dbReference>
<dbReference type="InterPro" id="IPR011604">
    <property type="entry name" value="PDDEXK-like_dom_sf"/>
</dbReference>
<comment type="caution">
    <text evidence="19">The sequence shown here is derived from an EMBL/GenBank/DDBJ whole genome shotgun (WGS) entry which is preliminary data.</text>
</comment>
<evidence type="ECO:0000256" key="6">
    <source>
        <dbReference type="ARBA" id="ARBA00022839"/>
    </source>
</evidence>
<evidence type="ECO:0000256" key="1">
    <source>
        <dbReference type="ARBA" id="ARBA00022722"/>
    </source>
</evidence>
<evidence type="ECO:0000256" key="13">
    <source>
        <dbReference type="ARBA" id="ARBA00034923"/>
    </source>
</evidence>
<gene>
    <name evidence="19" type="primary">addA</name>
    <name evidence="19" type="ORF">E5162_09765</name>
</gene>
<evidence type="ECO:0000259" key="18">
    <source>
        <dbReference type="PROSITE" id="PS51217"/>
    </source>
</evidence>
<evidence type="ECO:0000259" key="17">
    <source>
        <dbReference type="PROSITE" id="PS51198"/>
    </source>
</evidence>
<dbReference type="GO" id="GO:0000725">
    <property type="term" value="P:recombinational repair"/>
    <property type="evidence" value="ECO:0007669"/>
    <property type="project" value="TreeGrafter"/>
</dbReference>
<dbReference type="AlphaFoldDB" id="A0A4S2HCF2"/>
<evidence type="ECO:0000256" key="11">
    <source>
        <dbReference type="ARBA" id="ARBA00034617"/>
    </source>
</evidence>
<dbReference type="PANTHER" id="PTHR11070">
    <property type="entry name" value="UVRD / RECB / PCRA DNA HELICASE FAMILY MEMBER"/>
    <property type="match status" value="1"/>
</dbReference>
<evidence type="ECO:0000256" key="7">
    <source>
        <dbReference type="ARBA" id="ARBA00022840"/>
    </source>
</evidence>
<accession>A0A4S2HCF2</accession>
<dbReference type="InterPro" id="IPR027417">
    <property type="entry name" value="P-loop_NTPase"/>
</dbReference>
<dbReference type="GO" id="GO:0005524">
    <property type="term" value="F:ATP binding"/>
    <property type="evidence" value="ECO:0007669"/>
    <property type="project" value="UniProtKB-UniRule"/>
</dbReference>
<dbReference type="InterPro" id="IPR014151">
    <property type="entry name" value="DNA_helicase_AddA"/>
</dbReference>
<evidence type="ECO:0000256" key="5">
    <source>
        <dbReference type="ARBA" id="ARBA00022806"/>
    </source>
</evidence>
<dbReference type="GO" id="GO:0004527">
    <property type="term" value="F:exonuclease activity"/>
    <property type="evidence" value="ECO:0007669"/>
    <property type="project" value="UniProtKB-KW"/>
</dbReference>
<dbReference type="RefSeq" id="WP_135945043.1">
    <property type="nucleotide sequence ID" value="NZ_BMEI01000002.1"/>
</dbReference>
<reference evidence="19 20" key="1">
    <citation type="journal article" date="2013" name="Int. J. Syst. Evol. Microbiol.">
        <title>Marinicauda pacifica gen. nov., sp. nov., a prosthecate alphaproteobacterium of the family Hyphomonadaceae isolated from deep seawater.</title>
        <authorList>
            <person name="Zhang X.Y."/>
            <person name="Li G.W."/>
            <person name="Wang C.S."/>
            <person name="Zhang Y.J."/>
            <person name="Xu X.W."/>
            <person name="Li H."/>
            <person name="Liu A."/>
            <person name="Liu C."/>
            <person name="Xie B.B."/>
            <person name="Qin Q.L."/>
            <person name="Xu Z."/>
            <person name="Chen X.L."/>
            <person name="Zhou B.C."/>
            <person name="Zhang Y.Z."/>
        </authorList>
    </citation>
    <scope>NUCLEOTIDE SEQUENCE [LARGE SCALE GENOMIC DNA]</scope>
    <source>
        <strain evidence="19 20">P-1 km-3</strain>
    </source>
</reference>
<dbReference type="Pfam" id="PF12705">
    <property type="entry name" value="PDDEXK_1"/>
    <property type="match status" value="1"/>
</dbReference>
<evidence type="ECO:0000256" key="3">
    <source>
        <dbReference type="ARBA" id="ARBA00022763"/>
    </source>
</evidence>
<dbReference type="SUPFAM" id="SSF52540">
    <property type="entry name" value="P-loop containing nucleoside triphosphate hydrolases"/>
    <property type="match status" value="1"/>
</dbReference>
<keyword evidence="7 15" id="KW-0067">ATP-binding</keyword>
<sequence length="1215" mass="132341">MSAPGFDPAIVKSASDAQRAAAAPDICVFVEANAGSGKTRVLVDRVARLLLKGAEPERILCVTFTKAAAGEMQTRLFKKLGEWSTLSDPALSAELESLEPAMAGDRDRLARARRLFARALETPGGLKIQTLHAYCERLLRQFPLEAGLPPGFETQDESEARALQRACLTRLYARASADPGGEIARAIATLLDLAGPSGPETLAGFVTAKRHRFGQALAQAGSPEALMDRVSAALGVPPSLSEAAAKADGWMETDPGDLEAAQSAYSAATSTQDIERGDRLAVALAAALLHPVHGFDAYCDFLLTGKGEFRKSFFTKKLGETYTILRTLYGEEGSEIHRMRDEVLPRVRAASTNTLSRAAIRLGAALLEDYEAQLVQRRKVDFSDLVVRARGLLTDSDARDWTLYKLDRGLQHILVDEAQDTAPDQWAVVDALSEEFFAGEGDTSDTVVRTVFCVGDEKQSIYSFQDADPRLFIAQGVRLHAQAEAAGIGFARPPLDVSFRSSPEVLRAVDLAFSAEEAALGVPTGQAGGSLEVKFLMSAPETARERQPIAFHAYAGHRAARVGTPGCVEIWPPVPKPAQPEEESIDLTPVDTGRTDSARNQLAEAVAREIEAILGRGDRVWQEGSDGWQPRAAEPGDILILVRKRSGLFDEIIRRLKLKDLPVAGADRMTLTDQLAVEDMVSLARFALLPEDDLSLAEILKSPAFHPIGAAPVIDDDALFDLSRRPERRLWDKMRNSDDPRFLEARDALDRARARVDRDAPYAFFATFLGEVSSTGESRVSRFFARLGEEARDPLDELLNRALSHEREGAPSLTRFIASLDADSAQIKREMEGAGSQIRVMTVHGAKGLEAPIVFLPDTTQIPKARGASLFVHDEAGLVWAPDAKNAPELVSELQEEDELSADGEYTRLLYVALTRARDRLVVCGHTHGIGGKIDPGSWLDRLAHAWTGPGWEEVRTAIHDIAEDYEWEAPPARRLGDAPPPMKRDRSGETLPAPLPAWTSAQAPEEPQAPRSVAPSRLVEEDGEDFAPASLSPLSPGGEARFRRGAVIHKLLQTLPDIEPDRRQESARRYLQSRQDLEPWQRDEILAETLGVLSDSRFAPIFGPGSRAEVAITGSAPGLPPGVTVNGQIDRLVVTERDVLIIDYKTNRPPPAQPEDVAPVYLGQMAAYRALLKALHPGKPVHCALLWTDGPRLMALPDALLDDALTRSSRRPDA</sequence>
<dbReference type="PROSITE" id="PS51217">
    <property type="entry name" value="UVRD_HELICASE_CTER"/>
    <property type="match status" value="1"/>
</dbReference>
<keyword evidence="6" id="KW-0269">Exonuclease</keyword>
<dbReference type="NCBIfam" id="TIGR02784">
    <property type="entry name" value="addA_alphas"/>
    <property type="match status" value="1"/>
</dbReference>
<feature type="region of interest" description="Disordered" evidence="16">
    <location>
        <begin position="971"/>
        <end position="1017"/>
    </location>
</feature>
<dbReference type="GO" id="GO:0003677">
    <property type="term" value="F:DNA binding"/>
    <property type="evidence" value="ECO:0007669"/>
    <property type="project" value="UniProtKB-KW"/>
</dbReference>
<feature type="domain" description="UvrD-like helicase ATP-binding" evidence="17">
    <location>
        <begin position="11"/>
        <end position="502"/>
    </location>
</feature>
<evidence type="ECO:0000256" key="9">
    <source>
        <dbReference type="ARBA" id="ARBA00023204"/>
    </source>
</evidence>